<evidence type="ECO:0000256" key="1">
    <source>
        <dbReference type="ARBA" id="ARBA00004651"/>
    </source>
</evidence>
<sequence>MAHGFIMWLIIGAIAGWLAGVLVKGGGFGLIVDIIVGIVGAIIGGWLAGLLGISVGSGFIGSVIIAVIGAVILLFVIRLFRRAA</sequence>
<dbReference type="PANTHER" id="PTHR33884">
    <property type="entry name" value="UPF0410 PROTEIN YMGE"/>
    <property type="match status" value="1"/>
</dbReference>
<evidence type="ECO:0008006" key="10">
    <source>
        <dbReference type="Google" id="ProtNLM"/>
    </source>
</evidence>
<comment type="similarity">
    <text evidence="2">Belongs to the UPF0410 family.</text>
</comment>
<evidence type="ECO:0000256" key="4">
    <source>
        <dbReference type="ARBA" id="ARBA00022692"/>
    </source>
</evidence>
<protein>
    <recommendedName>
        <fullName evidence="10">GlsB/YeaQ/YmgE family stress response membrane protein</fullName>
    </recommendedName>
</protein>
<keyword evidence="3" id="KW-1003">Cell membrane</keyword>
<dbReference type="PANTHER" id="PTHR33884:SF3">
    <property type="entry name" value="UPF0410 PROTEIN YMGE"/>
    <property type="match status" value="1"/>
</dbReference>
<accession>A0A2A4F7J2</accession>
<evidence type="ECO:0000256" key="6">
    <source>
        <dbReference type="ARBA" id="ARBA00023136"/>
    </source>
</evidence>
<comment type="caution">
    <text evidence="8">The sequence shown here is derived from an EMBL/GenBank/DDBJ whole genome shotgun (WGS) entry which is preliminary data.</text>
</comment>
<gene>
    <name evidence="8" type="ORF">BZL54_28435</name>
</gene>
<feature type="transmembrane region" description="Helical" evidence="7">
    <location>
        <begin position="6"/>
        <end position="23"/>
    </location>
</feature>
<dbReference type="EMBL" id="MTZU01000088">
    <property type="protein sequence ID" value="PCE28554.1"/>
    <property type="molecule type" value="Genomic_DNA"/>
</dbReference>
<proteinExistence type="inferred from homology"/>
<reference evidence="8 9" key="1">
    <citation type="submission" date="2017-01" db="EMBL/GenBank/DDBJ databases">
        <title>Whole-Genome Shotgun Sequencing of Two beta-Proteobacterial Species in Search of the Bulgecin Biosynthetic Cluster.</title>
        <authorList>
            <person name="Horsman M.E."/>
            <person name="Marous D.R."/>
            <person name="Li R."/>
            <person name="Oliver R.A."/>
            <person name="Byun B."/>
            <person name="Emrich S.J."/>
            <person name="Boggess B."/>
            <person name="Townsend C.A."/>
            <person name="Mobashery S."/>
        </authorList>
    </citation>
    <scope>NUCLEOTIDE SEQUENCE [LARGE SCALE GENOMIC DNA]</scope>
    <source>
        <strain evidence="8 9">ATCC 31433</strain>
    </source>
</reference>
<evidence type="ECO:0000256" key="7">
    <source>
        <dbReference type="SAM" id="Phobius"/>
    </source>
</evidence>
<evidence type="ECO:0000313" key="8">
    <source>
        <dbReference type="EMBL" id="PCE28554.1"/>
    </source>
</evidence>
<evidence type="ECO:0000256" key="3">
    <source>
        <dbReference type="ARBA" id="ARBA00022475"/>
    </source>
</evidence>
<dbReference type="GeneID" id="69003854"/>
<feature type="transmembrane region" description="Helical" evidence="7">
    <location>
        <begin position="30"/>
        <end position="53"/>
    </location>
</feature>
<evidence type="ECO:0000256" key="5">
    <source>
        <dbReference type="ARBA" id="ARBA00022989"/>
    </source>
</evidence>
<organism evidence="8 9">
    <name type="scientific">Burkholderia ubonensis subsp. mesacidophila</name>
    <dbReference type="NCBI Taxonomy" id="265293"/>
    <lineage>
        <taxon>Bacteria</taxon>
        <taxon>Pseudomonadati</taxon>
        <taxon>Pseudomonadota</taxon>
        <taxon>Betaproteobacteria</taxon>
        <taxon>Burkholderiales</taxon>
        <taxon>Burkholderiaceae</taxon>
        <taxon>Burkholderia</taxon>
        <taxon>Burkholderia cepacia complex</taxon>
    </lineage>
</organism>
<keyword evidence="4 7" id="KW-0812">Transmembrane</keyword>
<dbReference type="GO" id="GO:0005886">
    <property type="term" value="C:plasma membrane"/>
    <property type="evidence" value="ECO:0007669"/>
    <property type="project" value="UniProtKB-SubCell"/>
</dbReference>
<dbReference type="Proteomes" id="UP000217994">
    <property type="component" value="Unassembled WGS sequence"/>
</dbReference>
<evidence type="ECO:0000313" key="9">
    <source>
        <dbReference type="Proteomes" id="UP000217994"/>
    </source>
</evidence>
<keyword evidence="6 7" id="KW-0472">Membrane</keyword>
<dbReference type="InterPro" id="IPR007341">
    <property type="entry name" value="Transgly_assoc"/>
</dbReference>
<dbReference type="RefSeq" id="WP_084901437.1">
    <property type="nucleotide sequence ID" value="NZ_CP020737.1"/>
</dbReference>
<comment type="subcellular location">
    <subcellularLocation>
        <location evidence="1">Cell membrane</location>
        <topology evidence="1">Multi-pass membrane protein</topology>
    </subcellularLocation>
</comment>
<dbReference type="AlphaFoldDB" id="A0A2A4F7J2"/>
<evidence type="ECO:0000256" key="2">
    <source>
        <dbReference type="ARBA" id="ARBA00011006"/>
    </source>
</evidence>
<name>A0A2A4F7J2_9BURK</name>
<dbReference type="Pfam" id="PF04226">
    <property type="entry name" value="Transgly_assoc"/>
    <property type="match status" value="1"/>
</dbReference>
<keyword evidence="5 7" id="KW-1133">Transmembrane helix</keyword>
<feature type="transmembrane region" description="Helical" evidence="7">
    <location>
        <begin position="59"/>
        <end position="80"/>
    </location>
</feature>